<dbReference type="Pfam" id="PF00232">
    <property type="entry name" value="Glyco_hydro_1"/>
    <property type="match status" value="1"/>
</dbReference>
<dbReference type="FunFam" id="3.20.20.80:FF:000004">
    <property type="entry name" value="Beta-glucosidase 6-phospho-beta-glucosidase"/>
    <property type="match status" value="1"/>
</dbReference>
<feature type="binding site" evidence="10">
    <location>
        <position position="401"/>
    </location>
    <ligand>
        <name>substrate</name>
    </ligand>
</feature>
<accession>A0A6I4MJX9</accession>
<feature type="binding site" evidence="10">
    <location>
        <begin position="408"/>
        <end position="409"/>
    </location>
    <ligand>
        <name>substrate</name>
    </ligand>
</feature>
<protein>
    <recommendedName>
        <fullName evidence="3 11">Beta-glucosidase</fullName>
        <ecNumber evidence="3 11">3.2.1.21</ecNumber>
    </recommendedName>
</protein>
<dbReference type="EMBL" id="WBMS02000014">
    <property type="protein sequence ID" value="MWA02546.1"/>
    <property type="molecule type" value="Genomic_DNA"/>
</dbReference>
<evidence type="ECO:0000256" key="6">
    <source>
        <dbReference type="ARBA" id="ARBA00023277"/>
    </source>
</evidence>
<evidence type="ECO:0000313" key="14">
    <source>
        <dbReference type="Proteomes" id="UP000462055"/>
    </source>
</evidence>
<feature type="active site" description="Nucleophile" evidence="9">
    <location>
        <position position="354"/>
    </location>
</feature>
<dbReference type="GO" id="GO:0005829">
    <property type="term" value="C:cytosol"/>
    <property type="evidence" value="ECO:0007669"/>
    <property type="project" value="TreeGrafter"/>
</dbReference>
<dbReference type="Gene3D" id="3.20.20.80">
    <property type="entry name" value="Glycosidases"/>
    <property type="match status" value="1"/>
</dbReference>
<dbReference type="GO" id="GO:0008422">
    <property type="term" value="F:beta-glucosidase activity"/>
    <property type="evidence" value="ECO:0007669"/>
    <property type="project" value="UniProtKB-EC"/>
</dbReference>
<dbReference type="InterPro" id="IPR017853">
    <property type="entry name" value="GH"/>
</dbReference>
<keyword evidence="4 11" id="KW-0378">Hydrolase</keyword>
<gene>
    <name evidence="13" type="ORF">F8568_019635</name>
</gene>
<evidence type="ECO:0000256" key="5">
    <source>
        <dbReference type="ARBA" id="ARBA00023001"/>
    </source>
</evidence>
<evidence type="ECO:0000256" key="7">
    <source>
        <dbReference type="ARBA" id="ARBA00023295"/>
    </source>
</evidence>
<evidence type="ECO:0000256" key="11">
    <source>
        <dbReference type="RuleBase" id="RU361175"/>
    </source>
</evidence>
<sequence>MPIDDLTAFGPDFAWGAATSAYQVEGAVREGGRAPSIWDVFCRVPGAVAGGDTGDVACDHYHRWREDVELMASLGLGAYRFSVAWPRVLPDGAGPVNPAGLAFYDRLVDALLEAGIEPHPTLYHWDLPQALQDRGGWPSRDTAERFAEYAAVVAAALGDRVASWATLNEPVCAAWLGHLRGVMAPGAADVRQAVPASYHLMLAHGLGAQAIRAAAPGARVGIVNLLTDCEPGTDRDEDVAAARREDGHHNRWWLDPIHGRGLPADMIEEYGVEPPVRPGDLEAIAAPLDWLGVNYYRRSVNVADPDGPPPRARQITPDGTPRTGMDWEIHPERLERILVRVTEEYAPRSVMVTENGSAYTDTVTAGGAVHDPDRTAYLEAHLAACASAIRKGVPLDGYFAWSLLDNFEWAYGYAQRFGLVHVDFGTQKRTVKDSGHRYAEIIRAHRGLSAGTVATGR</sequence>
<dbReference type="InterPro" id="IPR001360">
    <property type="entry name" value="Glyco_hydro_1"/>
</dbReference>
<dbReference type="EC" id="3.2.1.21" evidence="3 11"/>
<dbReference type="InterPro" id="IPR033132">
    <property type="entry name" value="GH_1_N_CS"/>
</dbReference>
<proteinExistence type="inferred from homology"/>
<dbReference type="PRINTS" id="PR00131">
    <property type="entry name" value="GLHYDRLASE1"/>
</dbReference>
<reference evidence="13" key="1">
    <citation type="submission" date="2019-12" db="EMBL/GenBank/DDBJ databases">
        <title>Actinomadura physcomitrii sp. nov., a novel actinomycete isolated from moss [Physcomitrium sphaericum (Ludw) Fuernr].</title>
        <authorList>
            <person name="Zhuang X."/>
        </authorList>
    </citation>
    <scope>NUCLEOTIDE SEQUENCE [LARGE SCALE GENOMIC DNA]</scope>
    <source>
        <strain evidence="13">LD22</strain>
    </source>
</reference>
<dbReference type="AlphaFoldDB" id="A0A6I4MJX9"/>
<dbReference type="PANTHER" id="PTHR10353:SF36">
    <property type="entry name" value="LP05116P"/>
    <property type="match status" value="1"/>
</dbReference>
<evidence type="ECO:0000256" key="3">
    <source>
        <dbReference type="ARBA" id="ARBA00012744"/>
    </source>
</evidence>
<keyword evidence="14" id="KW-1185">Reference proteome</keyword>
<keyword evidence="6" id="KW-0119">Carbohydrate metabolism</keyword>
<dbReference type="InterPro" id="IPR017736">
    <property type="entry name" value="Glyco_hydro_1_beta-glucosidase"/>
</dbReference>
<feature type="binding site" evidence="10">
    <location>
        <position position="124"/>
    </location>
    <ligand>
        <name>substrate</name>
    </ligand>
</feature>
<dbReference type="SUPFAM" id="SSF51445">
    <property type="entry name" value="(Trans)glycosidases"/>
    <property type="match status" value="1"/>
</dbReference>
<feature type="region of interest" description="Disordered" evidence="12">
    <location>
        <begin position="302"/>
        <end position="326"/>
    </location>
</feature>
<dbReference type="PROSITE" id="PS00653">
    <property type="entry name" value="GLYCOSYL_HYDROL_F1_2"/>
    <property type="match status" value="1"/>
</dbReference>
<evidence type="ECO:0000313" key="13">
    <source>
        <dbReference type="EMBL" id="MWA02546.1"/>
    </source>
</evidence>
<evidence type="ECO:0000256" key="8">
    <source>
        <dbReference type="ARBA" id="ARBA00023326"/>
    </source>
</evidence>
<dbReference type="GO" id="GO:0030245">
    <property type="term" value="P:cellulose catabolic process"/>
    <property type="evidence" value="ECO:0007669"/>
    <property type="project" value="UniProtKB-KW"/>
</dbReference>
<name>A0A6I4MJX9_9ACTN</name>
<comment type="caution">
    <text evidence="13">The sequence shown here is derived from an EMBL/GenBank/DDBJ whole genome shotgun (WGS) entry which is preliminary data.</text>
</comment>
<evidence type="ECO:0000256" key="4">
    <source>
        <dbReference type="ARBA" id="ARBA00022801"/>
    </source>
</evidence>
<evidence type="ECO:0000256" key="12">
    <source>
        <dbReference type="SAM" id="MobiDB-lite"/>
    </source>
</evidence>
<evidence type="ECO:0000256" key="9">
    <source>
        <dbReference type="PIRSR" id="PIRSR617736-1"/>
    </source>
</evidence>
<evidence type="ECO:0000256" key="10">
    <source>
        <dbReference type="PIRSR" id="PIRSR617736-2"/>
    </source>
</evidence>
<keyword evidence="7 11" id="KW-0326">Glycosidase</keyword>
<evidence type="ECO:0000256" key="2">
    <source>
        <dbReference type="ARBA" id="ARBA00010838"/>
    </source>
</evidence>
<keyword evidence="8" id="KW-0624">Polysaccharide degradation</keyword>
<organism evidence="13 14">
    <name type="scientific">Actinomadura physcomitrii</name>
    <dbReference type="NCBI Taxonomy" id="2650748"/>
    <lineage>
        <taxon>Bacteria</taxon>
        <taxon>Bacillati</taxon>
        <taxon>Actinomycetota</taxon>
        <taxon>Actinomycetes</taxon>
        <taxon>Streptosporangiales</taxon>
        <taxon>Thermomonosporaceae</taxon>
        <taxon>Actinomadura</taxon>
    </lineage>
</organism>
<dbReference type="PANTHER" id="PTHR10353">
    <property type="entry name" value="GLYCOSYL HYDROLASE"/>
    <property type="match status" value="1"/>
</dbReference>
<comment type="catalytic activity">
    <reaction evidence="1 11">
        <text>Hydrolysis of terminal, non-reducing beta-D-glucosyl residues with release of beta-D-glucose.</text>
        <dbReference type="EC" id="3.2.1.21"/>
    </reaction>
</comment>
<dbReference type="NCBIfam" id="TIGR03356">
    <property type="entry name" value="BGL"/>
    <property type="match status" value="1"/>
</dbReference>
<feature type="active site" description="Proton donor" evidence="9">
    <location>
        <position position="169"/>
    </location>
</feature>
<feature type="binding site" evidence="10">
    <location>
        <position position="296"/>
    </location>
    <ligand>
        <name>substrate</name>
    </ligand>
</feature>
<evidence type="ECO:0000256" key="1">
    <source>
        <dbReference type="ARBA" id="ARBA00000448"/>
    </source>
</evidence>
<dbReference type="Proteomes" id="UP000462055">
    <property type="component" value="Unassembled WGS sequence"/>
</dbReference>
<feature type="binding site" evidence="10">
    <location>
        <position position="168"/>
    </location>
    <ligand>
        <name>substrate</name>
    </ligand>
</feature>
<feature type="binding site" evidence="10">
    <location>
        <position position="23"/>
    </location>
    <ligand>
        <name>substrate</name>
    </ligand>
</feature>
<comment type="similarity">
    <text evidence="2 11">Belongs to the glycosyl hydrolase 1 family.</text>
</comment>
<keyword evidence="5" id="KW-0136">Cellulose degradation</keyword>